<keyword evidence="2" id="KW-0472">Membrane</keyword>
<keyword evidence="2" id="KW-0812">Transmembrane</keyword>
<dbReference type="AlphaFoldDB" id="A0A9D1KV75"/>
<sequence>MQHNMMGNIIITEPSSNLRALGRNALLGKWKIAIIAAVIYMLCVEVPPVILNSLFGINIGDLYVSSSGAYVGVDTYNSIYNSLPTYSPLSGIYMLLVTGPLSLGITLFFLAMFRKQTVVVSDIFLGFERFGKSVGLMIFQSVFIFLWSLLFIVPGIIAAIRYSQAYFILADNPEKGIRECMNESKMMMQGNKSKYFCLSLSFIGWMILASIPDSMVVAVADTLGVTGVPYMLISIIGGLFMAPVTAYTYSTMAGFYEILAGHLIKETEPAPVAPEAVPVPAQTAEEDNVYDKETDTGDAEAEEVKETADKKEAPATEKIDVKDVVGSDQPSDEKRDE</sequence>
<accession>A0A9D1KV75</accession>
<dbReference type="EMBL" id="DVLX01000011">
    <property type="protein sequence ID" value="HIT98795.1"/>
    <property type="molecule type" value="Genomic_DNA"/>
</dbReference>
<feature type="transmembrane region" description="Helical" evidence="2">
    <location>
        <begin position="195"/>
        <end position="218"/>
    </location>
</feature>
<dbReference type="Pfam" id="PF06161">
    <property type="entry name" value="DUF975"/>
    <property type="match status" value="1"/>
</dbReference>
<gene>
    <name evidence="3" type="ORF">IAD12_00885</name>
</gene>
<feature type="transmembrane region" description="Helical" evidence="2">
    <location>
        <begin position="32"/>
        <end position="50"/>
    </location>
</feature>
<name>A0A9D1KV75_9FIRM</name>
<keyword evidence="2" id="KW-1133">Transmembrane helix</keyword>
<feature type="region of interest" description="Disordered" evidence="1">
    <location>
        <begin position="272"/>
        <end position="337"/>
    </location>
</feature>
<reference evidence="3" key="1">
    <citation type="submission" date="2020-10" db="EMBL/GenBank/DDBJ databases">
        <authorList>
            <person name="Gilroy R."/>
        </authorList>
    </citation>
    <scope>NUCLEOTIDE SEQUENCE</scope>
    <source>
        <strain evidence="3">CHK176-22527</strain>
    </source>
</reference>
<protein>
    <submittedName>
        <fullName evidence="3">DUF975 family protein</fullName>
    </submittedName>
</protein>
<dbReference type="InterPro" id="IPR010380">
    <property type="entry name" value="DUF975"/>
</dbReference>
<dbReference type="Proteomes" id="UP000824159">
    <property type="component" value="Unassembled WGS sequence"/>
</dbReference>
<reference evidence="3" key="2">
    <citation type="journal article" date="2021" name="PeerJ">
        <title>Extensive microbial diversity within the chicken gut microbiome revealed by metagenomics and culture.</title>
        <authorList>
            <person name="Gilroy R."/>
            <person name="Ravi A."/>
            <person name="Getino M."/>
            <person name="Pursley I."/>
            <person name="Horton D.L."/>
            <person name="Alikhan N.F."/>
            <person name="Baker D."/>
            <person name="Gharbi K."/>
            <person name="Hall N."/>
            <person name="Watson M."/>
            <person name="Adriaenssens E.M."/>
            <person name="Foster-Nyarko E."/>
            <person name="Jarju S."/>
            <person name="Secka A."/>
            <person name="Antonio M."/>
            <person name="Oren A."/>
            <person name="Chaudhuri R.R."/>
            <person name="La Ragione R."/>
            <person name="Hildebrand F."/>
            <person name="Pallen M.J."/>
        </authorList>
    </citation>
    <scope>NUCLEOTIDE SEQUENCE</scope>
    <source>
        <strain evidence="3">CHK176-22527</strain>
    </source>
</reference>
<evidence type="ECO:0000313" key="3">
    <source>
        <dbReference type="EMBL" id="HIT98795.1"/>
    </source>
</evidence>
<feature type="transmembrane region" description="Helical" evidence="2">
    <location>
        <begin position="230"/>
        <end position="249"/>
    </location>
</feature>
<feature type="compositionally biased region" description="Low complexity" evidence="1">
    <location>
        <begin position="272"/>
        <end position="283"/>
    </location>
</feature>
<feature type="compositionally biased region" description="Basic and acidic residues" evidence="1">
    <location>
        <begin position="302"/>
        <end position="337"/>
    </location>
</feature>
<evidence type="ECO:0000313" key="4">
    <source>
        <dbReference type="Proteomes" id="UP000824159"/>
    </source>
</evidence>
<feature type="transmembrane region" description="Helical" evidence="2">
    <location>
        <begin position="133"/>
        <end position="160"/>
    </location>
</feature>
<comment type="caution">
    <text evidence="3">The sequence shown here is derived from an EMBL/GenBank/DDBJ whole genome shotgun (WGS) entry which is preliminary data.</text>
</comment>
<dbReference type="PANTHER" id="PTHR40076">
    <property type="entry name" value="MEMBRANE PROTEIN-RELATED"/>
    <property type="match status" value="1"/>
</dbReference>
<organism evidence="3 4">
    <name type="scientific">Candidatus Allocopromorpha excrementavium</name>
    <dbReference type="NCBI Taxonomy" id="2840741"/>
    <lineage>
        <taxon>Bacteria</taxon>
        <taxon>Bacillati</taxon>
        <taxon>Bacillota</taxon>
        <taxon>Clostridia</taxon>
        <taxon>Eubacteriales</taxon>
        <taxon>Eubacteriaceae</taxon>
        <taxon>Eubacteriaceae incertae sedis</taxon>
        <taxon>Candidatus Allocopromorpha</taxon>
    </lineage>
</organism>
<proteinExistence type="predicted"/>
<evidence type="ECO:0000256" key="2">
    <source>
        <dbReference type="SAM" id="Phobius"/>
    </source>
</evidence>
<evidence type="ECO:0000256" key="1">
    <source>
        <dbReference type="SAM" id="MobiDB-lite"/>
    </source>
</evidence>
<feature type="transmembrane region" description="Helical" evidence="2">
    <location>
        <begin position="92"/>
        <end position="113"/>
    </location>
</feature>
<dbReference type="PANTHER" id="PTHR40076:SF1">
    <property type="entry name" value="MEMBRANE PROTEIN"/>
    <property type="match status" value="1"/>
</dbReference>